<evidence type="ECO:0000313" key="1">
    <source>
        <dbReference type="EMBL" id="QKC76625.1"/>
    </source>
</evidence>
<evidence type="ECO:0000313" key="2">
    <source>
        <dbReference type="Proteomes" id="UP000503339"/>
    </source>
</evidence>
<gene>
    <name evidence="1" type="ORF">EB233_14775</name>
</gene>
<organism evidence="1 2">
    <name type="scientific">Mesorhizobium erdmanii</name>
    <dbReference type="NCBI Taxonomy" id="1777866"/>
    <lineage>
        <taxon>Bacteria</taxon>
        <taxon>Pseudomonadati</taxon>
        <taxon>Pseudomonadota</taxon>
        <taxon>Alphaproteobacteria</taxon>
        <taxon>Hyphomicrobiales</taxon>
        <taxon>Phyllobacteriaceae</taxon>
        <taxon>Mesorhizobium</taxon>
    </lineage>
</organism>
<sequence length="75" mass="7759">MRAMARSSAAGANIEIANGVAVDRADARSLVLAAIGELVDAGNAEWSRTGTGEIELRLLSGEVFVLGEMSITRVA</sequence>
<dbReference type="Proteomes" id="UP000503339">
    <property type="component" value="Chromosome"/>
</dbReference>
<dbReference type="AlphaFoldDB" id="A0A6M7UHH7"/>
<accession>A0A6M7UHH7</accession>
<name>A0A6M7UHH7_9HYPH</name>
<dbReference type="EMBL" id="CP033361">
    <property type="protein sequence ID" value="QKC76625.1"/>
    <property type="molecule type" value="Genomic_DNA"/>
</dbReference>
<dbReference type="KEGG" id="merd:EB233_14775"/>
<reference evidence="1 2" key="1">
    <citation type="submission" date="2018-10" db="EMBL/GenBank/DDBJ databases">
        <authorList>
            <person name="Perry B.J."/>
            <person name="Sullivan J.T."/>
            <person name="Murphy R.J.T."/>
            <person name="Ramsay J.P."/>
            <person name="Ronson C.W."/>
        </authorList>
    </citation>
    <scope>NUCLEOTIDE SEQUENCE [LARGE SCALE GENOMIC DNA]</scope>
    <source>
        <strain evidence="1 2">NZP2014</strain>
    </source>
</reference>
<proteinExistence type="predicted"/>
<keyword evidence="2" id="KW-1185">Reference proteome</keyword>
<protein>
    <submittedName>
        <fullName evidence="1">Uncharacterized protein</fullName>
    </submittedName>
</protein>